<feature type="region of interest" description="Disordered" evidence="5">
    <location>
        <begin position="520"/>
        <end position="553"/>
    </location>
</feature>
<evidence type="ECO:0000256" key="3">
    <source>
        <dbReference type="ARBA" id="ARBA00029447"/>
    </source>
</evidence>
<dbReference type="SUPFAM" id="SSF58104">
    <property type="entry name" value="Methyl-accepting chemotaxis protein (MCP) signaling domain"/>
    <property type="match status" value="1"/>
</dbReference>
<dbReference type="Gene3D" id="1.10.287.950">
    <property type="entry name" value="Methyl-accepting chemotaxis protein"/>
    <property type="match status" value="1"/>
</dbReference>
<evidence type="ECO:0000259" key="7">
    <source>
        <dbReference type="PROSITE" id="PS50111"/>
    </source>
</evidence>
<dbReference type="RefSeq" id="WP_152807366.1">
    <property type="nucleotide sequence ID" value="NZ_WHUF01000005.1"/>
</dbReference>
<feature type="compositionally biased region" description="Basic and acidic residues" evidence="5">
    <location>
        <begin position="542"/>
        <end position="553"/>
    </location>
</feature>
<comment type="caution">
    <text evidence="8">The sequence shown here is derived from an EMBL/GenBank/DDBJ whole genome shotgun (WGS) entry which is preliminary data.</text>
</comment>
<dbReference type="PANTHER" id="PTHR43531">
    <property type="entry name" value="PROTEIN ICFG"/>
    <property type="match status" value="1"/>
</dbReference>
<dbReference type="InterPro" id="IPR004090">
    <property type="entry name" value="Chemotax_Me-accpt_rcpt"/>
</dbReference>
<organism evidence="8 9">
    <name type="scientific">Rugamonas rivuli</name>
    <dbReference type="NCBI Taxonomy" id="2743358"/>
    <lineage>
        <taxon>Bacteria</taxon>
        <taxon>Pseudomonadati</taxon>
        <taxon>Pseudomonadota</taxon>
        <taxon>Betaproteobacteria</taxon>
        <taxon>Burkholderiales</taxon>
        <taxon>Oxalobacteraceae</taxon>
        <taxon>Telluria group</taxon>
        <taxon>Rugamonas</taxon>
    </lineage>
</organism>
<evidence type="ECO:0000256" key="2">
    <source>
        <dbReference type="ARBA" id="ARBA00022481"/>
    </source>
</evidence>
<evidence type="ECO:0000256" key="4">
    <source>
        <dbReference type="PROSITE-ProRule" id="PRU00284"/>
    </source>
</evidence>
<dbReference type="CDD" id="cd11386">
    <property type="entry name" value="MCP_signal"/>
    <property type="match status" value="1"/>
</dbReference>
<dbReference type="PRINTS" id="PR00260">
    <property type="entry name" value="CHEMTRNSDUCR"/>
</dbReference>
<keyword evidence="2" id="KW-0488">Methylation</keyword>
<evidence type="ECO:0000313" key="9">
    <source>
        <dbReference type="Proteomes" id="UP000444318"/>
    </source>
</evidence>
<reference evidence="8 9" key="1">
    <citation type="submission" date="2019-10" db="EMBL/GenBank/DDBJ databases">
        <title>Two novel species isolated from a subtropical stream in China.</title>
        <authorList>
            <person name="Lu H."/>
        </authorList>
    </citation>
    <scope>NUCLEOTIDE SEQUENCE [LARGE SCALE GENOMIC DNA]</scope>
    <source>
        <strain evidence="8 9">FT103W</strain>
    </source>
</reference>
<feature type="domain" description="Methyl-accepting transducer" evidence="7">
    <location>
        <begin position="270"/>
        <end position="499"/>
    </location>
</feature>
<evidence type="ECO:0000256" key="5">
    <source>
        <dbReference type="SAM" id="MobiDB-lite"/>
    </source>
</evidence>
<name>A0A843SM60_9BURK</name>
<keyword evidence="6" id="KW-0472">Membrane</keyword>
<comment type="subcellular location">
    <subcellularLocation>
        <location evidence="1">Membrane</location>
    </subcellularLocation>
</comment>
<dbReference type="FunFam" id="1.10.287.950:FF:000001">
    <property type="entry name" value="Methyl-accepting chemotaxis sensory transducer"/>
    <property type="match status" value="1"/>
</dbReference>
<dbReference type="EMBL" id="WHUF01000005">
    <property type="protein sequence ID" value="MQA21867.1"/>
    <property type="molecule type" value="Genomic_DNA"/>
</dbReference>
<dbReference type="PROSITE" id="PS50111">
    <property type="entry name" value="CHEMOTAXIS_TRANSDUC_2"/>
    <property type="match status" value="1"/>
</dbReference>
<dbReference type="PANTHER" id="PTHR43531:SF14">
    <property type="entry name" value="METHYL-ACCEPTING CHEMOTAXIS PROTEIN I-RELATED"/>
    <property type="match status" value="1"/>
</dbReference>
<dbReference type="Proteomes" id="UP000444318">
    <property type="component" value="Unassembled WGS sequence"/>
</dbReference>
<dbReference type="SMART" id="SM00283">
    <property type="entry name" value="MA"/>
    <property type="match status" value="1"/>
</dbReference>
<dbReference type="GO" id="GO:0006935">
    <property type="term" value="P:chemotaxis"/>
    <property type="evidence" value="ECO:0007669"/>
    <property type="project" value="InterPro"/>
</dbReference>
<dbReference type="GO" id="GO:0007165">
    <property type="term" value="P:signal transduction"/>
    <property type="evidence" value="ECO:0007669"/>
    <property type="project" value="UniProtKB-KW"/>
</dbReference>
<sequence length="553" mass="58629">MESFKKLKIGTQLALSFGTLTALMLILATFAVVRMSSITGAFQLQQQVAAQKLEPLYVAREALAQTGLAARNAYIFTDNAQAAKELALLDEQKAVYLAALEKMTPAYAGDANFDKVRSGLLKMADALKRPRQLREAGDNEAFGRFLTEECSPLRRQIVTDIATVMAAAQAETAAASAGVNAHASDARLWIVLQAVLSFVVSVLIAWANTRLLLKQLGGEPAYATEIANKIAEGDLAIDVEVKSDDKTSLLHAIKAMRDSLSSIVGQVRQGTDMIATASSEIASGNRDLSLRTEHQAESLEKVATAMEELTSTVKQNAGNAQQANVLAVSASEVSEQGGQVMEQVTVTMASINESSKKIVDIISVIDGIAFQTNILALNAAVEAARAGEQGRGFAVVATEVRNLAQRSAAAAKEIKSLIDDSVEKVGTGSELVHKAGETMHEVVASVKRVTEIMGEISGASMEQTAGIEQVNDAIGEMDSMTQQNTALVEQATAAAQELQDQASSLAHVVDVFKLEAGKGPRSASVVGMRGHARRQPAAASARRNDEVRRIANG</sequence>
<keyword evidence="6" id="KW-0812">Transmembrane</keyword>
<dbReference type="GO" id="GO:0004888">
    <property type="term" value="F:transmembrane signaling receptor activity"/>
    <property type="evidence" value="ECO:0007669"/>
    <property type="project" value="InterPro"/>
</dbReference>
<gene>
    <name evidence="8" type="ORF">GEV01_20350</name>
</gene>
<feature type="transmembrane region" description="Helical" evidence="6">
    <location>
        <begin position="12"/>
        <end position="33"/>
    </location>
</feature>
<keyword evidence="4" id="KW-0807">Transducer</keyword>
<proteinExistence type="inferred from homology"/>
<evidence type="ECO:0000256" key="1">
    <source>
        <dbReference type="ARBA" id="ARBA00004370"/>
    </source>
</evidence>
<keyword evidence="6" id="KW-1133">Transmembrane helix</keyword>
<dbReference type="Pfam" id="PF00015">
    <property type="entry name" value="MCPsignal"/>
    <property type="match status" value="1"/>
</dbReference>
<comment type="similarity">
    <text evidence="3">Belongs to the methyl-accepting chemotaxis (MCP) protein family.</text>
</comment>
<dbReference type="InterPro" id="IPR051310">
    <property type="entry name" value="MCP_chemotaxis"/>
</dbReference>
<dbReference type="InterPro" id="IPR004089">
    <property type="entry name" value="MCPsignal_dom"/>
</dbReference>
<evidence type="ECO:0000256" key="6">
    <source>
        <dbReference type="SAM" id="Phobius"/>
    </source>
</evidence>
<evidence type="ECO:0000313" key="8">
    <source>
        <dbReference type="EMBL" id="MQA21867.1"/>
    </source>
</evidence>
<dbReference type="AlphaFoldDB" id="A0A843SM60"/>
<protein>
    <submittedName>
        <fullName evidence="8">Chemotaxis protein</fullName>
    </submittedName>
</protein>
<keyword evidence="9" id="KW-1185">Reference proteome</keyword>
<accession>A0A843SM60</accession>
<dbReference type="GO" id="GO:0005886">
    <property type="term" value="C:plasma membrane"/>
    <property type="evidence" value="ECO:0007669"/>
    <property type="project" value="TreeGrafter"/>
</dbReference>